<feature type="domain" description="Flavin reductase like" evidence="2">
    <location>
        <begin position="12"/>
        <end position="151"/>
    </location>
</feature>
<protein>
    <submittedName>
        <fullName evidence="3">Flavin reductase</fullName>
    </submittedName>
</protein>
<dbReference type="Pfam" id="PF01613">
    <property type="entry name" value="Flavin_Reduct"/>
    <property type="match status" value="1"/>
</dbReference>
<dbReference type="Gene3D" id="2.30.110.10">
    <property type="entry name" value="Electron Transport, Fmn-binding Protein, Chain A"/>
    <property type="match status" value="1"/>
</dbReference>
<dbReference type="PANTHER" id="PTHR43567">
    <property type="entry name" value="FLAVOREDOXIN-RELATED-RELATED"/>
    <property type="match status" value="1"/>
</dbReference>
<dbReference type="EMBL" id="AP027925">
    <property type="protein sequence ID" value="BED92408.1"/>
    <property type="molecule type" value="Genomic_DNA"/>
</dbReference>
<evidence type="ECO:0000259" key="2">
    <source>
        <dbReference type="Pfam" id="PF01613"/>
    </source>
</evidence>
<dbReference type="Proteomes" id="UP001335720">
    <property type="component" value="Chromosome"/>
</dbReference>
<reference evidence="3" key="1">
    <citation type="journal article" date="2023" name="ISME J.">
        <title>Emergence of putative energy parasites within Clostridia revealed by genome analysis of a novel endosymbiotic clade.</title>
        <authorList>
            <person name="Takahashi K."/>
            <person name="Kuwahara H."/>
            <person name="Horikawa Y."/>
            <person name="Izawa K."/>
            <person name="Kato D."/>
            <person name="Inagaki T."/>
            <person name="Yuki M."/>
            <person name="Ohkuma M."/>
            <person name="Hongoh Y."/>
        </authorList>
    </citation>
    <scope>NUCLEOTIDE SEQUENCE</scope>
    <source>
        <strain evidence="3">RsTa-C01</strain>
    </source>
</reference>
<accession>A0AA48I968</accession>
<dbReference type="GO" id="GO:0010181">
    <property type="term" value="F:FMN binding"/>
    <property type="evidence" value="ECO:0007669"/>
    <property type="project" value="InterPro"/>
</dbReference>
<sequence>MEVNFFDLLSKEWMLITAENAEKVNTMTASWGGFGVLWGKNVSFIFVRPQRYTFEFLNNSNFYSLCFFSNEHRNILEYCGGNSGRDKDKIKHLNLKVVKDSECPYFEQANLVFICKKLYFQDITPENFSDIHLDKNYLNKDYHRVFVGEIKKILTK</sequence>
<dbReference type="InterPro" id="IPR012349">
    <property type="entry name" value="Split_barrel_FMN-bd"/>
</dbReference>
<dbReference type="PANTHER" id="PTHR43567:SF5">
    <property type="entry name" value="HYPOTHETICAL CYTOSOLIC PROTEIN"/>
    <property type="match status" value="1"/>
</dbReference>
<comment type="similarity">
    <text evidence="1">Belongs to the flavoredoxin family.</text>
</comment>
<organism evidence="3">
    <name type="scientific">Candidatus Paraimprobicoccus trichonymphae</name>
    <dbReference type="NCBI Taxonomy" id="3033793"/>
    <lineage>
        <taxon>Bacteria</taxon>
        <taxon>Bacillati</taxon>
        <taxon>Bacillota</taxon>
        <taxon>Clostridia</taxon>
        <taxon>Candidatus Paraimprobicoccus</taxon>
    </lineage>
</organism>
<evidence type="ECO:0000256" key="1">
    <source>
        <dbReference type="ARBA" id="ARBA00038054"/>
    </source>
</evidence>
<gene>
    <name evidence="3" type="ORF">RsTaC01_0118</name>
</gene>
<dbReference type="KEGG" id="ptrh:RsTaC01_0118"/>
<proteinExistence type="inferred from homology"/>
<dbReference type="InterPro" id="IPR052174">
    <property type="entry name" value="Flavoredoxin"/>
</dbReference>
<dbReference type="GO" id="GO:0016646">
    <property type="term" value="F:oxidoreductase activity, acting on the CH-NH group of donors, NAD or NADP as acceptor"/>
    <property type="evidence" value="ECO:0007669"/>
    <property type="project" value="UniProtKB-ARBA"/>
</dbReference>
<dbReference type="AlphaFoldDB" id="A0AA48I968"/>
<evidence type="ECO:0000313" key="3">
    <source>
        <dbReference type="EMBL" id="BED92408.1"/>
    </source>
</evidence>
<dbReference type="InterPro" id="IPR002563">
    <property type="entry name" value="Flavin_Rdtase-like_dom"/>
</dbReference>
<dbReference type="SUPFAM" id="SSF50475">
    <property type="entry name" value="FMN-binding split barrel"/>
    <property type="match status" value="1"/>
</dbReference>
<name>A0AA48I968_9FIRM</name>